<sequence>MDQPFDYDAELRRYHERLQTAADVRPDDHVLDIGCGTGLTTRDVAKRAASAVGVDISAQRVATARRLAEQEGLRNVSFEQADVQDHGFPADRFSLGVSRFGTMFFTDPEVAFTNIARALRPGSRLVQLVWQAGEHQEWYAVFGGDQRTEPATGGAFSLADPATAERILTTAGFTDVDITDVREPVYYGKDAETAYEAARSLRMTQDLVAGLDPAQAEQARQRVLTDLAAHQTPDGVWFDSRAWIITAHLCS</sequence>
<dbReference type="Gene3D" id="3.40.50.150">
    <property type="entry name" value="Vaccinia Virus protein VP39"/>
    <property type="match status" value="1"/>
</dbReference>
<protein>
    <submittedName>
        <fullName evidence="2">Class I SAM-dependent methyltransferase</fullName>
    </submittedName>
</protein>
<proteinExistence type="predicted"/>
<dbReference type="Proteomes" id="UP000293342">
    <property type="component" value="Unassembled WGS sequence"/>
</dbReference>
<keyword evidence="3" id="KW-1185">Reference proteome</keyword>
<keyword evidence="2" id="KW-0808">Transferase</keyword>
<dbReference type="GO" id="GO:0008168">
    <property type="term" value="F:methyltransferase activity"/>
    <property type="evidence" value="ECO:0007669"/>
    <property type="project" value="UniProtKB-KW"/>
</dbReference>
<evidence type="ECO:0000259" key="1">
    <source>
        <dbReference type="Pfam" id="PF13649"/>
    </source>
</evidence>
<reference evidence="2 3" key="1">
    <citation type="submission" date="2019-02" db="EMBL/GenBank/DDBJ databases">
        <title>Kribbella capetownensis sp. nov. and Kribbella speibonae sp. nov., isolated from soil.</title>
        <authorList>
            <person name="Curtis S.M."/>
            <person name="Norton I."/>
            <person name="Everest G.J."/>
            <person name="Meyers P.R."/>
        </authorList>
    </citation>
    <scope>NUCLEOTIDE SEQUENCE [LARGE SCALE GENOMIC DNA]</scope>
    <source>
        <strain evidence="2 3">YM53</strain>
    </source>
</reference>
<name>A0A4R0JSA3_9ACTN</name>
<organism evidence="2 3">
    <name type="scientific">Kribbella capetownensis</name>
    <dbReference type="NCBI Taxonomy" id="1572659"/>
    <lineage>
        <taxon>Bacteria</taxon>
        <taxon>Bacillati</taxon>
        <taxon>Actinomycetota</taxon>
        <taxon>Actinomycetes</taxon>
        <taxon>Propionibacteriales</taxon>
        <taxon>Kribbellaceae</taxon>
        <taxon>Kribbella</taxon>
    </lineage>
</organism>
<dbReference type="SUPFAM" id="SSF53335">
    <property type="entry name" value="S-adenosyl-L-methionine-dependent methyltransferases"/>
    <property type="match status" value="1"/>
</dbReference>
<dbReference type="EMBL" id="SJKD01000008">
    <property type="protein sequence ID" value="TCC44975.1"/>
    <property type="molecule type" value="Genomic_DNA"/>
</dbReference>
<dbReference type="OrthoDB" id="9777638at2"/>
<dbReference type="GO" id="GO:0032259">
    <property type="term" value="P:methylation"/>
    <property type="evidence" value="ECO:0007669"/>
    <property type="project" value="UniProtKB-KW"/>
</dbReference>
<accession>A0A4R0JSA3</accession>
<gene>
    <name evidence="2" type="ORF">E0H75_31110</name>
</gene>
<dbReference type="PANTHER" id="PTHR43591">
    <property type="entry name" value="METHYLTRANSFERASE"/>
    <property type="match status" value="1"/>
</dbReference>
<dbReference type="CDD" id="cd02440">
    <property type="entry name" value="AdoMet_MTases"/>
    <property type="match status" value="1"/>
</dbReference>
<evidence type="ECO:0000313" key="2">
    <source>
        <dbReference type="EMBL" id="TCC44975.1"/>
    </source>
</evidence>
<evidence type="ECO:0000313" key="3">
    <source>
        <dbReference type="Proteomes" id="UP000293342"/>
    </source>
</evidence>
<dbReference type="Pfam" id="PF13649">
    <property type="entry name" value="Methyltransf_25"/>
    <property type="match status" value="1"/>
</dbReference>
<dbReference type="AlphaFoldDB" id="A0A4R0JSA3"/>
<dbReference type="InterPro" id="IPR029063">
    <property type="entry name" value="SAM-dependent_MTases_sf"/>
</dbReference>
<keyword evidence="2" id="KW-0489">Methyltransferase</keyword>
<dbReference type="InterPro" id="IPR041698">
    <property type="entry name" value="Methyltransf_25"/>
</dbReference>
<dbReference type="RefSeq" id="WP_131517279.1">
    <property type="nucleotide sequence ID" value="NZ_SJKD01000008.1"/>
</dbReference>
<comment type="caution">
    <text evidence="2">The sequence shown here is derived from an EMBL/GenBank/DDBJ whole genome shotgun (WGS) entry which is preliminary data.</text>
</comment>
<feature type="domain" description="Methyltransferase" evidence="1">
    <location>
        <begin position="30"/>
        <end position="122"/>
    </location>
</feature>